<evidence type="ECO:0000313" key="2">
    <source>
        <dbReference type="Proteomes" id="UP000011770"/>
    </source>
</evidence>
<gene>
    <name evidence="1" type="ORF">LEP1GSC188_4685</name>
</gene>
<reference evidence="1 2" key="1">
    <citation type="submission" date="2013-01" db="EMBL/GenBank/DDBJ databases">
        <authorList>
            <person name="Harkins D.M."/>
            <person name="Durkin A.S."/>
            <person name="Brinkac L.M."/>
            <person name="Haft D.H."/>
            <person name="Selengut J.D."/>
            <person name="Sanka R."/>
            <person name="DePew J."/>
            <person name="Purushe J."/>
            <person name="Tulsiani S.M."/>
            <person name="Graham G.C."/>
            <person name="Burns M.-A."/>
            <person name="Dohnt M.F."/>
            <person name="Smythe L.D."/>
            <person name="McKay D.B."/>
            <person name="Craig S.B."/>
            <person name="Vinetz J.M."/>
            <person name="Sutton G.G."/>
            <person name="Nierman W.C."/>
            <person name="Fouts D.E."/>
        </authorList>
    </citation>
    <scope>NUCLEOTIDE SEQUENCE [LARGE SCALE GENOMIC DNA]</scope>
    <source>
        <strain evidence="1 2">LT2116</strain>
    </source>
</reference>
<evidence type="ECO:0000313" key="1">
    <source>
        <dbReference type="EMBL" id="EMF80962.1"/>
    </source>
</evidence>
<name>M3FKM9_9LEPT</name>
<dbReference type="EMBL" id="AHOR02000042">
    <property type="protein sequence ID" value="EMF80962.1"/>
    <property type="molecule type" value="Genomic_DNA"/>
</dbReference>
<sequence>MPEFSWFLSGEEEREDSGDFLYQKIILFASKSISLVKTLQKYQFFDPYIPKAFLICGVGYGYRGSTLKFTNFDFLYQKLPTGFHSFILSSRSWHLIKKSANFLKKCWNFFNVLAL</sequence>
<comment type="caution">
    <text evidence="1">The sequence shown here is derived from an EMBL/GenBank/DDBJ whole genome shotgun (WGS) entry which is preliminary data.</text>
</comment>
<accession>M3FKM9</accession>
<organism evidence="1 2">
    <name type="scientific">Leptospira weilii serovar Topaz str. LT2116</name>
    <dbReference type="NCBI Taxonomy" id="1088540"/>
    <lineage>
        <taxon>Bacteria</taxon>
        <taxon>Pseudomonadati</taxon>
        <taxon>Spirochaetota</taxon>
        <taxon>Spirochaetia</taxon>
        <taxon>Leptospirales</taxon>
        <taxon>Leptospiraceae</taxon>
        <taxon>Leptospira</taxon>
    </lineage>
</organism>
<protein>
    <submittedName>
        <fullName evidence="1">Uncharacterized protein</fullName>
    </submittedName>
</protein>
<dbReference type="AlphaFoldDB" id="M3FKM9"/>
<dbReference type="Proteomes" id="UP000011770">
    <property type="component" value="Unassembled WGS sequence"/>
</dbReference>
<proteinExistence type="predicted"/>